<evidence type="ECO:0000259" key="5">
    <source>
        <dbReference type="PROSITE" id="PS50048"/>
    </source>
</evidence>
<dbReference type="Pfam" id="PF04082">
    <property type="entry name" value="Fungal_trans"/>
    <property type="match status" value="1"/>
</dbReference>
<dbReference type="InterPro" id="IPR050613">
    <property type="entry name" value="Sec_Metabolite_Reg"/>
</dbReference>
<feature type="compositionally biased region" description="Acidic residues" evidence="4">
    <location>
        <begin position="150"/>
        <end position="165"/>
    </location>
</feature>
<protein>
    <recommendedName>
        <fullName evidence="5">Zn(2)-C6 fungal-type domain-containing protein</fullName>
    </recommendedName>
</protein>
<feature type="domain" description="Zn(2)-C6 fungal-type" evidence="5">
    <location>
        <begin position="11"/>
        <end position="41"/>
    </location>
</feature>
<dbReference type="EMBL" id="CABFNS010000695">
    <property type="protein sequence ID" value="VUC22826.1"/>
    <property type="molecule type" value="Genomic_DNA"/>
</dbReference>
<evidence type="ECO:0000256" key="3">
    <source>
        <dbReference type="ARBA" id="ARBA00023242"/>
    </source>
</evidence>
<dbReference type="InterPro" id="IPR007219">
    <property type="entry name" value="XnlR_reg_dom"/>
</dbReference>
<dbReference type="SMART" id="SM00066">
    <property type="entry name" value="GAL4"/>
    <property type="match status" value="1"/>
</dbReference>
<organism evidence="6 7">
    <name type="scientific">Bionectria ochroleuca</name>
    <name type="common">Gliocladium roseum</name>
    <dbReference type="NCBI Taxonomy" id="29856"/>
    <lineage>
        <taxon>Eukaryota</taxon>
        <taxon>Fungi</taxon>
        <taxon>Dikarya</taxon>
        <taxon>Ascomycota</taxon>
        <taxon>Pezizomycotina</taxon>
        <taxon>Sordariomycetes</taxon>
        <taxon>Hypocreomycetidae</taxon>
        <taxon>Hypocreales</taxon>
        <taxon>Bionectriaceae</taxon>
        <taxon>Clonostachys</taxon>
    </lineage>
</organism>
<dbReference type="InterPro" id="IPR036864">
    <property type="entry name" value="Zn2-C6_fun-type_DNA-bd_sf"/>
</dbReference>
<dbReference type="PROSITE" id="PS00463">
    <property type="entry name" value="ZN2_CY6_FUNGAL_1"/>
    <property type="match status" value="1"/>
</dbReference>
<gene>
    <name evidence="6" type="ORF">CLO192961_LOCUS97048</name>
</gene>
<dbReference type="CDD" id="cd12148">
    <property type="entry name" value="fungal_TF_MHR"/>
    <property type="match status" value="1"/>
</dbReference>
<dbReference type="SUPFAM" id="SSF57701">
    <property type="entry name" value="Zn2/Cys6 DNA-binding domain"/>
    <property type="match status" value="1"/>
</dbReference>
<dbReference type="SMART" id="SM00906">
    <property type="entry name" value="Fungal_trans"/>
    <property type="match status" value="1"/>
</dbReference>
<dbReference type="Gene3D" id="4.10.240.10">
    <property type="entry name" value="Zn(2)-C6 fungal-type DNA-binding domain"/>
    <property type="match status" value="1"/>
</dbReference>
<proteinExistence type="predicted"/>
<keyword evidence="7" id="KW-1185">Reference proteome</keyword>
<dbReference type="Pfam" id="PF00172">
    <property type="entry name" value="Zn_clus"/>
    <property type="match status" value="1"/>
</dbReference>
<reference evidence="6 7" key="1">
    <citation type="submission" date="2019-06" db="EMBL/GenBank/DDBJ databases">
        <authorList>
            <person name="Broberg M."/>
        </authorList>
    </citation>
    <scope>NUCLEOTIDE SEQUENCE [LARGE SCALE GENOMIC DNA]</scope>
</reference>
<dbReference type="InterPro" id="IPR001138">
    <property type="entry name" value="Zn2Cys6_DnaBD"/>
</dbReference>
<feature type="region of interest" description="Disordered" evidence="4">
    <location>
        <begin position="147"/>
        <end position="173"/>
    </location>
</feature>
<feature type="compositionally biased region" description="Polar residues" evidence="4">
    <location>
        <begin position="712"/>
        <end position="722"/>
    </location>
</feature>
<evidence type="ECO:0000313" key="7">
    <source>
        <dbReference type="Proteomes" id="UP000766486"/>
    </source>
</evidence>
<evidence type="ECO:0000256" key="1">
    <source>
        <dbReference type="ARBA" id="ARBA00004123"/>
    </source>
</evidence>
<dbReference type="PANTHER" id="PTHR31001:SF50">
    <property type="entry name" value="ZN(II)2CYS6 TRANSCRIPTION FACTOR (EUROFUNG)"/>
    <property type="match status" value="1"/>
</dbReference>
<dbReference type="CDD" id="cd00067">
    <property type="entry name" value="GAL4"/>
    <property type="match status" value="1"/>
</dbReference>
<comment type="caution">
    <text evidence="6">The sequence shown here is derived from an EMBL/GenBank/DDBJ whole genome shotgun (WGS) entry which is preliminary data.</text>
</comment>
<name>A0ABY6TVX1_BIOOC</name>
<evidence type="ECO:0000256" key="2">
    <source>
        <dbReference type="ARBA" id="ARBA00022723"/>
    </source>
</evidence>
<evidence type="ECO:0000313" key="6">
    <source>
        <dbReference type="EMBL" id="VUC22826.1"/>
    </source>
</evidence>
<keyword evidence="3" id="KW-0539">Nucleus</keyword>
<feature type="region of interest" description="Disordered" evidence="4">
    <location>
        <begin position="700"/>
        <end position="722"/>
    </location>
</feature>
<evidence type="ECO:0000256" key="4">
    <source>
        <dbReference type="SAM" id="MobiDB-lite"/>
    </source>
</evidence>
<sequence>MSDEKRPKVLSCVSCRQRKIKCDKVAPVCTQCLGANTECEYPSRKPTRRAHRPRQSELLDRISRLEKIVGKANPAKLKEVNAALAGQNAPASSTTKKTTADVPEPATEPTPILEREIPTDIADTASRYLSVEFWGHLCEEVEGIKHALDEPSEDEDEDEEGEDASPESRDASYWDTAANHPSGFLFGNPSYHERDQPSHPPRDMLLRLWSIYLRNVDPLMKFLHRPSLTEEIQLFANSSSRTISPSKHALLFCIYFAAVTSLSDEACFVQLGQRKSELASKYRINAERALAAADYLANPNLTSVQAVTIYVTMLRSYELSRSVWVLTSMVVRLGQTLNLHRDGDGHKFPPFEAEMRRRVWYFIVVLDIRGAEDRGSDAILNKNSFNTALPTNLDDELFGPKMTGPLVPQASPAENIFSICTARCSSTFGYIAHPQAAEVAASEKPLHTEEELINHVRSLEDAFIHTANPSNIVSVYASEVARIVILKLWLIVQYPFSAKSTIIPLRASRETMLRTAISVMELVEAMTSGFWADRFAWWTKGYMQWHPLAVALAELCIQTEGELADKAWRVIDRVFPTWKHSVADSSKGSLWRPIRKLHRKAKEARAGSMMKDLQIADAPPPQSAHIAQNNSGMGTLLPLNLEMDPKIHVPMDLAPTPGHTTTQDPNMDPSSLFEYLLEPTDLCFDQSLGNEMNFDMGPWNDFLDDTNKENSPDSGTNESTYS</sequence>
<dbReference type="PROSITE" id="PS50048">
    <property type="entry name" value="ZN2_CY6_FUNGAL_2"/>
    <property type="match status" value="1"/>
</dbReference>
<comment type="subcellular location">
    <subcellularLocation>
        <location evidence="1">Nucleus</location>
    </subcellularLocation>
</comment>
<accession>A0ABY6TVX1</accession>
<dbReference type="Proteomes" id="UP000766486">
    <property type="component" value="Unassembled WGS sequence"/>
</dbReference>
<feature type="region of interest" description="Disordered" evidence="4">
    <location>
        <begin position="84"/>
        <end position="110"/>
    </location>
</feature>
<dbReference type="PANTHER" id="PTHR31001">
    <property type="entry name" value="UNCHARACTERIZED TRANSCRIPTIONAL REGULATORY PROTEIN"/>
    <property type="match status" value="1"/>
</dbReference>
<keyword evidence="2" id="KW-0479">Metal-binding</keyword>